<name>A0A806KDP5_9BACT</name>
<proteinExistence type="predicted"/>
<accession>A0A806KDP5</accession>
<dbReference type="AlphaFoldDB" id="A0A806KDP5"/>
<organism evidence="1">
    <name type="scientific">uncultured bacterium contig00069</name>
    <dbReference type="NCBI Taxonomy" id="1181550"/>
    <lineage>
        <taxon>Bacteria</taxon>
        <taxon>environmental samples</taxon>
    </lineage>
</organism>
<sequence length="53" mass="5964">MSSVFKYFGTAVTGPISLLKGLSVTLRYFLNPRKIVTEQYPENKATLKNARTL</sequence>
<evidence type="ECO:0000313" key="1">
    <source>
        <dbReference type="EMBL" id="AGS52725.1"/>
    </source>
</evidence>
<protein>
    <submittedName>
        <fullName evidence="1">Uncharacterized protein</fullName>
    </submittedName>
</protein>
<dbReference type="EMBL" id="JQ844206">
    <property type="protein sequence ID" value="AGS52725.1"/>
    <property type="molecule type" value="Genomic_DNA"/>
</dbReference>
<reference evidence="1" key="1">
    <citation type="submission" date="2012-03" db="EMBL/GenBank/DDBJ databases">
        <title>Functional metagenomics reveals considerable lignocellulase gene clusters in the gut microbiome of a wood-feeding higher termite.</title>
        <authorList>
            <person name="Liu N."/>
        </authorList>
    </citation>
    <scope>NUCLEOTIDE SEQUENCE</scope>
</reference>